<organism evidence="2 3">
    <name type="scientific">Octopus sinensis</name>
    <name type="common">East Asian common octopus</name>
    <dbReference type="NCBI Taxonomy" id="2607531"/>
    <lineage>
        <taxon>Eukaryota</taxon>
        <taxon>Metazoa</taxon>
        <taxon>Spiralia</taxon>
        <taxon>Lophotrochozoa</taxon>
        <taxon>Mollusca</taxon>
        <taxon>Cephalopoda</taxon>
        <taxon>Coleoidea</taxon>
        <taxon>Octopodiformes</taxon>
        <taxon>Octopoda</taxon>
        <taxon>Incirrata</taxon>
        <taxon>Octopodidae</taxon>
        <taxon>Octopus</taxon>
    </lineage>
</organism>
<dbReference type="GO" id="GO:0006313">
    <property type="term" value="P:DNA transposition"/>
    <property type="evidence" value="ECO:0007669"/>
    <property type="project" value="InterPro"/>
</dbReference>
<dbReference type="AlphaFoldDB" id="A0A6P7U4F2"/>
<accession>A0A6P7U4F2</accession>
<dbReference type="InterPro" id="IPR009057">
    <property type="entry name" value="Homeodomain-like_sf"/>
</dbReference>
<dbReference type="Pfam" id="PF01498">
    <property type="entry name" value="HTH_Tnp_Tc3_2"/>
    <property type="match status" value="1"/>
</dbReference>
<proteinExistence type="predicted"/>
<dbReference type="RefSeq" id="XP_029657170.1">
    <property type="nucleotide sequence ID" value="XM_029801310.1"/>
</dbReference>
<dbReference type="KEGG" id="osn:115231247"/>
<dbReference type="SUPFAM" id="SSF46689">
    <property type="entry name" value="Homeodomain-like"/>
    <property type="match status" value="1"/>
</dbReference>
<evidence type="ECO:0000313" key="3">
    <source>
        <dbReference type="RefSeq" id="XP_029657170.1"/>
    </source>
</evidence>
<keyword evidence="2" id="KW-1185">Reference proteome</keyword>
<evidence type="ECO:0000259" key="1">
    <source>
        <dbReference type="Pfam" id="PF01498"/>
    </source>
</evidence>
<name>A0A6P7U4F2_9MOLL</name>
<protein>
    <submittedName>
        <fullName evidence="3">Uncharacterized protein LOC115231247</fullName>
    </submittedName>
</protein>
<dbReference type="Gene3D" id="3.30.420.10">
    <property type="entry name" value="Ribonuclease H-like superfamily/Ribonuclease H"/>
    <property type="match status" value="1"/>
</dbReference>
<evidence type="ECO:0000313" key="2">
    <source>
        <dbReference type="Proteomes" id="UP000515154"/>
    </source>
</evidence>
<sequence>MHRILRLATYTPILNPIETIFIRCRLVKLQIIKLKLRIIKFKLFWYKYWRQFNRRISDILGVPKSTVFDVVRKYINSGTIYRKSGSGRPTLLNTNEIKILVELSEANSEKSAKDLALEMKTITQKVISPRTITRNLNKNGLFGRVAKKKPLLSKKNILKRYEISKIFVGMCDEGWRSVIFSDECTFEVYYARKRKIIYRKRGNEFKNSNYHPTDGKVYIRRNGLKLRFLCIEEAELKLLMIEVLVVSSKNSPSIILIILEIVDLVDLRRYVEVNDSNSCTY</sequence>
<feature type="domain" description="Transposase Tc1-like" evidence="1">
    <location>
        <begin position="100"/>
        <end position="163"/>
    </location>
</feature>
<dbReference type="Proteomes" id="UP000515154">
    <property type="component" value="Unplaced"/>
</dbReference>
<gene>
    <name evidence="3" type="primary">LOC115231247</name>
</gene>
<dbReference type="GO" id="GO:0003677">
    <property type="term" value="F:DNA binding"/>
    <property type="evidence" value="ECO:0007669"/>
    <property type="project" value="InterPro"/>
</dbReference>
<dbReference type="InterPro" id="IPR002492">
    <property type="entry name" value="Transposase_Tc1-like"/>
</dbReference>
<dbReference type="InterPro" id="IPR036397">
    <property type="entry name" value="RNaseH_sf"/>
</dbReference>
<reference evidence="3" key="1">
    <citation type="submission" date="2025-08" db="UniProtKB">
        <authorList>
            <consortium name="RefSeq"/>
        </authorList>
    </citation>
    <scope>IDENTIFICATION</scope>
</reference>
<dbReference type="GO" id="GO:0015074">
    <property type="term" value="P:DNA integration"/>
    <property type="evidence" value="ECO:0007669"/>
    <property type="project" value="InterPro"/>
</dbReference>